<protein>
    <recommendedName>
        <fullName evidence="3">Polysaccharide deacetylase</fullName>
    </recommendedName>
</protein>
<evidence type="ECO:0000313" key="1">
    <source>
        <dbReference type="EMBL" id="MBC8596540.1"/>
    </source>
</evidence>
<dbReference type="Proteomes" id="UP000647416">
    <property type="component" value="Unassembled WGS sequence"/>
</dbReference>
<evidence type="ECO:0000313" key="2">
    <source>
        <dbReference type="Proteomes" id="UP000647416"/>
    </source>
</evidence>
<dbReference type="AlphaFoldDB" id="A0A926F9Q2"/>
<dbReference type="SUPFAM" id="SSF88713">
    <property type="entry name" value="Glycoside hydrolase/deacetylase"/>
    <property type="match status" value="1"/>
</dbReference>
<sequence>MTTKVKPGSIVLFHNAAKNTPAALPKILEKLIADGYKIVPVSEIIYKENFSVDVSGKQIPNTVSTGSID</sequence>
<organism evidence="1 2">
    <name type="scientific">Qingrenia yutianensis</name>
    <dbReference type="NCBI Taxonomy" id="2763676"/>
    <lineage>
        <taxon>Bacteria</taxon>
        <taxon>Bacillati</taxon>
        <taxon>Bacillota</taxon>
        <taxon>Clostridia</taxon>
        <taxon>Eubacteriales</taxon>
        <taxon>Oscillospiraceae</taxon>
        <taxon>Qingrenia</taxon>
    </lineage>
</organism>
<comment type="caution">
    <text evidence="1">The sequence shown here is derived from an EMBL/GenBank/DDBJ whole genome shotgun (WGS) entry which is preliminary data.</text>
</comment>
<dbReference type="RefSeq" id="WP_178347896.1">
    <property type="nucleotide sequence ID" value="NZ_JACRTE010000006.1"/>
</dbReference>
<dbReference type="GO" id="GO:0005975">
    <property type="term" value="P:carbohydrate metabolic process"/>
    <property type="evidence" value="ECO:0007669"/>
    <property type="project" value="InterPro"/>
</dbReference>
<evidence type="ECO:0008006" key="3">
    <source>
        <dbReference type="Google" id="ProtNLM"/>
    </source>
</evidence>
<accession>A0A926F9Q2</accession>
<dbReference type="EMBL" id="JACRTE010000006">
    <property type="protein sequence ID" value="MBC8596540.1"/>
    <property type="molecule type" value="Genomic_DNA"/>
</dbReference>
<reference evidence="1" key="1">
    <citation type="submission" date="2020-08" db="EMBL/GenBank/DDBJ databases">
        <title>Genome public.</title>
        <authorList>
            <person name="Liu C."/>
            <person name="Sun Q."/>
        </authorList>
    </citation>
    <scope>NUCLEOTIDE SEQUENCE</scope>
    <source>
        <strain evidence="1">NSJ-50</strain>
    </source>
</reference>
<dbReference type="Gene3D" id="3.20.20.370">
    <property type="entry name" value="Glycoside hydrolase/deacetylase"/>
    <property type="match status" value="1"/>
</dbReference>
<gene>
    <name evidence="1" type="ORF">H8706_06615</name>
</gene>
<keyword evidence="2" id="KW-1185">Reference proteome</keyword>
<name>A0A926F9Q2_9FIRM</name>
<proteinExistence type="predicted"/>
<dbReference type="InterPro" id="IPR011330">
    <property type="entry name" value="Glyco_hydro/deAcase_b/a-brl"/>
</dbReference>